<keyword evidence="9 12" id="KW-0406">Ion transport</keyword>
<feature type="transmembrane region" description="Helical" evidence="12">
    <location>
        <begin position="29"/>
        <end position="48"/>
    </location>
</feature>
<dbReference type="WBParaSite" id="BTMF_0000074701-mRNA-1">
    <property type="protein sequence ID" value="BTMF_0000074701-mRNA-1"/>
    <property type="gene ID" value="BTMF_0000074701"/>
</dbReference>
<evidence type="ECO:0000256" key="13">
    <source>
        <dbReference type="SAM" id="MobiDB-lite"/>
    </source>
</evidence>
<feature type="transmembrane region" description="Helical" evidence="12">
    <location>
        <begin position="226"/>
        <end position="247"/>
    </location>
</feature>
<evidence type="ECO:0000256" key="2">
    <source>
        <dbReference type="ARBA" id="ARBA00004651"/>
    </source>
</evidence>
<name>A0A0R3Q385_9BILA</name>
<sequence length="544" mass="63360">LNKMLGIPLISEYIHKVVKPQVVADKVDFLNYYATSLLLALVALAISAKQYFGSPIQCWVPMEFRGGWEKYAEDYCFIQNSYYIPFTEQIPEELHERNDQISYYRWVPIVLALQALMFFAPNYFWNILYKETGNVQETFLFFLLLYQFLSIFLISFSSSLIFFVEFKLCTIQPQGIVKEAKKCSTLHGHNRDVEIRNLAEYIGDTVSLFNSQDGFRMGFTRSGRNATILYLLTKLLYVLNIIGQIYMLNHFFGGDYLQWGFQKVLQTITDVVSGREWMESTIFPRVIMCDFQVRRLGNIQRHTVQCVIMMNMINEKFYLFLLFWFIFIGICTVINFLYYLFLLCMSRARAQLVLWNINKREWKVRIYIKINFAYFQLSGFHNDDMKRFVNDFLRPDGVLLLKFISEHVDARISRDLVNELIRIYSKQQNISIENDSKQTSSVSSEEKALITSSKTSKKYYGNFGKNIKSLYPLKGNIPIPSQMQHSPLYGTGYESAPVLEDLVDGTLPIRAMARARVTQSQNHSTENVYGSPGSQLRQNTPTEV</sequence>
<evidence type="ECO:0000256" key="11">
    <source>
        <dbReference type="ARBA" id="ARBA00023303"/>
    </source>
</evidence>
<evidence type="ECO:0000256" key="12">
    <source>
        <dbReference type="RuleBase" id="RU010713"/>
    </source>
</evidence>
<dbReference type="InterPro" id="IPR000990">
    <property type="entry name" value="Innexin"/>
</dbReference>
<keyword evidence="4" id="KW-1003">Cell membrane</keyword>
<keyword evidence="10 12" id="KW-0472">Membrane</keyword>
<dbReference type="GO" id="GO:0005921">
    <property type="term" value="C:gap junction"/>
    <property type="evidence" value="ECO:0007669"/>
    <property type="project" value="UniProtKB-SubCell"/>
</dbReference>
<keyword evidence="8 12" id="KW-1133">Transmembrane helix</keyword>
<evidence type="ECO:0000256" key="9">
    <source>
        <dbReference type="ARBA" id="ARBA00023065"/>
    </source>
</evidence>
<proteinExistence type="inferred from homology"/>
<comment type="subcellular location">
    <subcellularLocation>
        <location evidence="1">Cell junction</location>
        <location evidence="1">Gap junction</location>
    </subcellularLocation>
    <subcellularLocation>
        <location evidence="2 12">Cell membrane</location>
        <topology evidence="2 12">Multi-pass membrane protein</topology>
    </subcellularLocation>
</comment>
<evidence type="ECO:0000256" key="4">
    <source>
        <dbReference type="ARBA" id="ARBA00022475"/>
    </source>
</evidence>
<keyword evidence="5 12" id="KW-0812">Transmembrane</keyword>
<evidence type="ECO:0000256" key="3">
    <source>
        <dbReference type="ARBA" id="ARBA00022448"/>
    </source>
</evidence>
<evidence type="ECO:0000256" key="6">
    <source>
        <dbReference type="ARBA" id="ARBA00022868"/>
    </source>
</evidence>
<organism evidence="14">
    <name type="scientific">Brugia timori</name>
    <dbReference type="NCBI Taxonomy" id="42155"/>
    <lineage>
        <taxon>Eukaryota</taxon>
        <taxon>Metazoa</taxon>
        <taxon>Ecdysozoa</taxon>
        <taxon>Nematoda</taxon>
        <taxon>Chromadorea</taxon>
        <taxon>Rhabditida</taxon>
        <taxon>Spirurina</taxon>
        <taxon>Spiruromorpha</taxon>
        <taxon>Filarioidea</taxon>
        <taxon>Onchocercidae</taxon>
        <taxon>Brugia</taxon>
    </lineage>
</organism>
<protein>
    <recommendedName>
        <fullName evidence="12">Innexin</fullName>
    </recommendedName>
</protein>
<evidence type="ECO:0000256" key="8">
    <source>
        <dbReference type="ARBA" id="ARBA00022989"/>
    </source>
</evidence>
<dbReference type="PANTHER" id="PTHR11893:SF20">
    <property type="entry name" value="INNEXIN-3"/>
    <property type="match status" value="1"/>
</dbReference>
<feature type="transmembrane region" description="Helical" evidence="12">
    <location>
        <begin position="317"/>
        <end position="341"/>
    </location>
</feature>
<dbReference type="GO" id="GO:0005886">
    <property type="term" value="C:plasma membrane"/>
    <property type="evidence" value="ECO:0007669"/>
    <property type="project" value="UniProtKB-SubCell"/>
</dbReference>
<accession>A0A0R3Q385</accession>
<comment type="function">
    <text evidence="12">Structural component of the gap junctions.</text>
</comment>
<keyword evidence="6" id="KW-0303">Gap junction</keyword>
<gene>
    <name evidence="12" type="primary">inx</name>
</gene>
<evidence type="ECO:0000256" key="5">
    <source>
        <dbReference type="ARBA" id="ARBA00022692"/>
    </source>
</evidence>
<evidence type="ECO:0000256" key="7">
    <source>
        <dbReference type="ARBA" id="ARBA00022949"/>
    </source>
</evidence>
<comment type="caution">
    <text evidence="12">Lacks conserved residue(s) required for the propagation of feature annotation.</text>
</comment>
<dbReference type="Pfam" id="PF00876">
    <property type="entry name" value="Innexin"/>
    <property type="match status" value="1"/>
</dbReference>
<dbReference type="AlphaFoldDB" id="A0A0R3Q385"/>
<dbReference type="STRING" id="42155.A0A0R3Q385"/>
<keyword evidence="3 12" id="KW-0813">Transport</keyword>
<feature type="transmembrane region" description="Helical" evidence="12">
    <location>
        <begin position="103"/>
        <end position="120"/>
    </location>
</feature>
<dbReference type="GO" id="GO:0005243">
    <property type="term" value="F:gap junction channel activity"/>
    <property type="evidence" value="ECO:0007669"/>
    <property type="project" value="TreeGrafter"/>
</dbReference>
<feature type="region of interest" description="Disordered" evidence="13">
    <location>
        <begin position="517"/>
        <end position="544"/>
    </location>
</feature>
<evidence type="ECO:0000256" key="10">
    <source>
        <dbReference type="ARBA" id="ARBA00023136"/>
    </source>
</evidence>
<comment type="similarity">
    <text evidence="12">Belongs to the pannexin family.</text>
</comment>
<dbReference type="PROSITE" id="PS51013">
    <property type="entry name" value="PANNEXIN"/>
    <property type="match status" value="1"/>
</dbReference>
<feature type="transmembrane region" description="Helical" evidence="12">
    <location>
        <begin position="140"/>
        <end position="164"/>
    </location>
</feature>
<dbReference type="PANTHER" id="PTHR11893">
    <property type="entry name" value="INNEXIN"/>
    <property type="match status" value="1"/>
</dbReference>
<reference evidence="14" key="1">
    <citation type="submission" date="2017-02" db="UniProtKB">
        <authorList>
            <consortium name="WormBaseParasite"/>
        </authorList>
    </citation>
    <scope>IDENTIFICATION</scope>
</reference>
<keyword evidence="7" id="KW-0965">Cell junction</keyword>
<dbReference type="GO" id="GO:0034220">
    <property type="term" value="P:monoatomic ion transmembrane transport"/>
    <property type="evidence" value="ECO:0007669"/>
    <property type="project" value="UniProtKB-KW"/>
</dbReference>
<keyword evidence="11 12" id="KW-0407">Ion channel</keyword>
<evidence type="ECO:0000256" key="1">
    <source>
        <dbReference type="ARBA" id="ARBA00004610"/>
    </source>
</evidence>
<dbReference type="PRINTS" id="PR01262">
    <property type="entry name" value="INNEXIN"/>
</dbReference>
<evidence type="ECO:0000313" key="14">
    <source>
        <dbReference type="WBParaSite" id="BTMF_0000074701-mRNA-1"/>
    </source>
</evidence>